<proteinExistence type="inferred from homology"/>
<dbReference type="RefSeq" id="WP_116559130.1">
    <property type="nucleotide sequence ID" value="NZ_JBLWXM010000005.1"/>
</dbReference>
<sequence length="238" mass="25852">MDNPGYTTLTRQSGLMREMQVLAHNVANLSTTGFRREGLLFSEYVQQLDRQEAPLSMATANAHQTYLTQGNLTMTGGALDLAIEGEGFFLIETPEGERLTRAGHFATNAAGEMVTPEGHRLLDLGGAPVFVPGDADAISIARDGTLSADGQPLAQIGLVRPEDPSQLTRASGVMHQVEGALLPVEEPVLMQGFLEDSNVNPISEMARMIEVQRAYELGQKFLDSEDQRIRSVVQTLSR</sequence>
<keyword evidence="8" id="KW-1185">Reference proteome</keyword>
<gene>
    <name evidence="7" type="primary">flgF</name>
    <name evidence="7" type="ORF">DDE20_13990</name>
</gene>
<dbReference type="Proteomes" id="UP000245911">
    <property type="component" value="Unassembled WGS sequence"/>
</dbReference>
<dbReference type="InterPro" id="IPR012836">
    <property type="entry name" value="FlgF"/>
</dbReference>
<evidence type="ECO:0000256" key="3">
    <source>
        <dbReference type="ARBA" id="ARBA00023143"/>
    </source>
</evidence>
<dbReference type="InterPro" id="IPR010930">
    <property type="entry name" value="Flg_bb/hook_C_dom"/>
</dbReference>
<dbReference type="InterPro" id="IPR037925">
    <property type="entry name" value="FlgE/F/G-like"/>
</dbReference>
<dbReference type="NCBIfam" id="TIGR03506">
    <property type="entry name" value="FlgEFG_subfam"/>
    <property type="match status" value="1"/>
</dbReference>
<protein>
    <recommendedName>
        <fullName evidence="4">Flagellar basal-body rod protein FlgF</fullName>
    </recommendedName>
</protein>
<keyword evidence="7" id="KW-0966">Cell projection</keyword>
<comment type="similarity">
    <text evidence="2 4">Belongs to the flagella basal body rod proteins family.</text>
</comment>
<dbReference type="NCBIfam" id="TIGR02490">
    <property type="entry name" value="flgF"/>
    <property type="match status" value="1"/>
</dbReference>
<comment type="subunit">
    <text evidence="4">The basal body constitutes a major portion of the flagellar organelle and consists of five rings (E,L,P,S, and M) mounted on a central rod. The rod consists of about 26 subunits of FlgG in the distal portion, and FlgB, FlgC and FlgF are thought to build up the proximal portion of the rod with about 6 subunits each.</text>
</comment>
<dbReference type="NCBIfam" id="NF009332">
    <property type="entry name" value="PRK12690.1"/>
    <property type="match status" value="1"/>
</dbReference>
<reference evidence="7 8" key="1">
    <citation type="submission" date="2018-04" db="EMBL/GenBank/DDBJ databases">
        <title>Pararhodobacter oceanense sp. nov., isolated from marine intertidal sediment.</title>
        <authorList>
            <person name="Wang X.-L."/>
            <person name="Du Z.-J."/>
        </authorList>
    </citation>
    <scope>NUCLEOTIDE SEQUENCE [LARGE SCALE GENOMIC DNA]</scope>
    <source>
        <strain evidence="7 8">AM505</strain>
    </source>
</reference>
<dbReference type="OrthoDB" id="9804559at2"/>
<keyword evidence="3 4" id="KW-0975">Bacterial flagellum</keyword>
<accession>A0A2T8HS02</accession>
<feature type="domain" description="Flagellar hook protein FlgE/F/G-like D1" evidence="6">
    <location>
        <begin position="82"/>
        <end position="148"/>
    </location>
</feature>
<dbReference type="GO" id="GO:0071978">
    <property type="term" value="P:bacterial-type flagellum-dependent swarming motility"/>
    <property type="evidence" value="ECO:0007669"/>
    <property type="project" value="TreeGrafter"/>
</dbReference>
<dbReference type="GO" id="GO:0030694">
    <property type="term" value="C:bacterial-type flagellum basal body, rod"/>
    <property type="evidence" value="ECO:0007669"/>
    <property type="project" value="UniProtKB-UniRule"/>
</dbReference>
<dbReference type="Pfam" id="PF06429">
    <property type="entry name" value="Flg_bbr_C"/>
    <property type="match status" value="1"/>
</dbReference>
<comment type="caution">
    <text evidence="7">The sequence shown here is derived from an EMBL/GenBank/DDBJ whole genome shotgun (WGS) entry which is preliminary data.</text>
</comment>
<evidence type="ECO:0000256" key="1">
    <source>
        <dbReference type="ARBA" id="ARBA00004117"/>
    </source>
</evidence>
<dbReference type="EMBL" id="QDKM01000006">
    <property type="protein sequence ID" value="PVH28211.1"/>
    <property type="molecule type" value="Genomic_DNA"/>
</dbReference>
<dbReference type="AlphaFoldDB" id="A0A2T8HS02"/>
<feature type="domain" description="Flagellar basal-body/hook protein C-terminal" evidence="5">
    <location>
        <begin position="190"/>
        <end position="234"/>
    </location>
</feature>
<evidence type="ECO:0000313" key="7">
    <source>
        <dbReference type="EMBL" id="PVH28211.1"/>
    </source>
</evidence>
<keyword evidence="7" id="KW-0969">Cilium</keyword>
<comment type="subcellular location">
    <subcellularLocation>
        <location evidence="1 4">Bacterial flagellum basal body</location>
    </subcellularLocation>
</comment>
<evidence type="ECO:0000256" key="2">
    <source>
        <dbReference type="ARBA" id="ARBA00009677"/>
    </source>
</evidence>
<organism evidence="7 8">
    <name type="scientific">Pararhodobacter oceanensis</name>
    <dbReference type="NCBI Taxonomy" id="2172121"/>
    <lineage>
        <taxon>Bacteria</taxon>
        <taxon>Pseudomonadati</taxon>
        <taxon>Pseudomonadota</taxon>
        <taxon>Alphaproteobacteria</taxon>
        <taxon>Rhodobacterales</taxon>
        <taxon>Paracoccaceae</taxon>
        <taxon>Pararhodobacter</taxon>
    </lineage>
</organism>
<dbReference type="InterPro" id="IPR053967">
    <property type="entry name" value="LlgE_F_G-like_D1"/>
</dbReference>
<evidence type="ECO:0000259" key="6">
    <source>
        <dbReference type="Pfam" id="PF22692"/>
    </source>
</evidence>
<dbReference type="Pfam" id="PF22692">
    <property type="entry name" value="LlgE_F_G_D1"/>
    <property type="match status" value="1"/>
</dbReference>
<evidence type="ECO:0000313" key="8">
    <source>
        <dbReference type="Proteomes" id="UP000245911"/>
    </source>
</evidence>
<dbReference type="InterPro" id="IPR020013">
    <property type="entry name" value="Flagellar_FlgE/F/G"/>
</dbReference>
<name>A0A2T8HS02_9RHOB</name>
<evidence type="ECO:0000256" key="4">
    <source>
        <dbReference type="RuleBase" id="RU362116"/>
    </source>
</evidence>
<dbReference type="PANTHER" id="PTHR30435">
    <property type="entry name" value="FLAGELLAR PROTEIN"/>
    <property type="match status" value="1"/>
</dbReference>
<dbReference type="PANTHER" id="PTHR30435:SF19">
    <property type="entry name" value="FLAGELLAR BASAL-BODY ROD PROTEIN FLGG"/>
    <property type="match status" value="1"/>
</dbReference>
<dbReference type="SUPFAM" id="SSF117143">
    <property type="entry name" value="Flagellar hook protein flgE"/>
    <property type="match status" value="1"/>
</dbReference>
<evidence type="ECO:0000259" key="5">
    <source>
        <dbReference type="Pfam" id="PF06429"/>
    </source>
</evidence>
<keyword evidence="7" id="KW-0282">Flagellum</keyword>